<dbReference type="Pfam" id="PF00015">
    <property type="entry name" value="MCPsignal"/>
    <property type="match status" value="1"/>
</dbReference>
<dbReference type="OrthoDB" id="5318642at2"/>
<evidence type="ECO:0000256" key="2">
    <source>
        <dbReference type="ARBA" id="ARBA00029447"/>
    </source>
</evidence>
<sequence length="508" mass="56191">MGGGFVRVTTSLKNENGERVYGTKLDTNTQAYKSLMNGEDYFGLANLFGRNYVVGYSPIYNTNKKIIGASFIGFDFTDGLETIKKHFINSKVAKTGQYAIERKMPNGNIKNIVNSFEPKDGYIFSKHRFDEYSWDITAFAPISDFEADVNELNFIFYIAILVVTIILIIATSLLSKFVITNNLNVLYNQAKELNSDDGDLTKRVKISSKDEIGNVAREFNGFIEKVGGIVASIKDSSSKNSDICKNLSNISNETKTVVELNSNSLNESSKYINQSLDSMNANTQSMNEISNKFLELNKDVSNMNTLMKQFSNDINLVSQNENEATAKFIELKNQANEIKQVLEIISDIADQTNLLSLNAAIEAARAGEAGRGFAVVADEVRNLAENTQASLDNINEKVSAVIASINESSKTIEQNSASFAGVMSKSENIINTINNVSNELNITIKENDELAKNFKLSIDGIYNDILKLNEVVKNNAKTDMAVEDMNSQIDTLNKISSNLDSKLSTFKV</sequence>
<dbReference type="SUPFAM" id="SSF58104">
    <property type="entry name" value="Methyl-accepting chemotaxis protein (MCP) signaling domain"/>
    <property type="match status" value="1"/>
</dbReference>
<keyword evidence="4" id="KW-0472">Membrane</keyword>
<dbReference type="PROSITE" id="PS50885">
    <property type="entry name" value="HAMP"/>
    <property type="match status" value="1"/>
</dbReference>
<evidence type="ECO:0000256" key="3">
    <source>
        <dbReference type="PROSITE-ProRule" id="PRU00284"/>
    </source>
</evidence>
<evidence type="ECO:0000256" key="4">
    <source>
        <dbReference type="SAM" id="Phobius"/>
    </source>
</evidence>
<keyword evidence="8" id="KW-1185">Reference proteome</keyword>
<evidence type="ECO:0000313" key="8">
    <source>
        <dbReference type="Proteomes" id="UP000254920"/>
    </source>
</evidence>
<evidence type="ECO:0000256" key="1">
    <source>
        <dbReference type="ARBA" id="ARBA00023224"/>
    </source>
</evidence>
<feature type="domain" description="Methyl-accepting transducer" evidence="5">
    <location>
        <begin position="236"/>
        <end position="490"/>
    </location>
</feature>
<dbReference type="SUPFAM" id="SSF103190">
    <property type="entry name" value="Sensory domain-like"/>
    <property type="match status" value="1"/>
</dbReference>
<dbReference type="Proteomes" id="UP000254920">
    <property type="component" value="Unassembled WGS sequence"/>
</dbReference>
<dbReference type="PANTHER" id="PTHR32089:SF112">
    <property type="entry name" value="LYSOZYME-LIKE PROTEIN-RELATED"/>
    <property type="match status" value="1"/>
</dbReference>
<dbReference type="GO" id="GO:0006508">
    <property type="term" value="P:proteolysis"/>
    <property type="evidence" value="ECO:0007669"/>
    <property type="project" value="UniProtKB-KW"/>
</dbReference>
<dbReference type="Gene3D" id="1.10.287.950">
    <property type="entry name" value="Methyl-accepting chemotaxis protein"/>
    <property type="match status" value="1"/>
</dbReference>
<proteinExistence type="inferred from homology"/>
<gene>
    <name evidence="7" type="primary">mcpC</name>
    <name evidence="7" type="ORF">NCTC12475_00015</name>
</gene>
<accession>A0A381DGL1</accession>
<dbReference type="CDD" id="cd06225">
    <property type="entry name" value="HAMP"/>
    <property type="match status" value="1"/>
</dbReference>
<evidence type="ECO:0000259" key="6">
    <source>
        <dbReference type="PROSITE" id="PS50885"/>
    </source>
</evidence>
<keyword evidence="7" id="KW-0645">Protease</keyword>
<keyword evidence="4" id="KW-1133">Transmembrane helix</keyword>
<dbReference type="PANTHER" id="PTHR32089">
    <property type="entry name" value="METHYL-ACCEPTING CHEMOTAXIS PROTEIN MCPB"/>
    <property type="match status" value="1"/>
</dbReference>
<dbReference type="PROSITE" id="PS50111">
    <property type="entry name" value="CHEMOTAXIS_TRANSDUC_2"/>
    <property type="match status" value="1"/>
</dbReference>
<dbReference type="GO" id="GO:0007165">
    <property type="term" value="P:signal transduction"/>
    <property type="evidence" value="ECO:0007669"/>
    <property type="project" value="UniProtKB-KW"/>
</dbReference>
<dbReference type="InterPro" id="IPR029151">
    <property type="entry name" value="Sensor-like_sf"/>
</dbReference>
<organism evidence="7 8">
    <name type="scientific">Campylobacter sputorum subsp. sputorum</name>
    <dbReference type="NCBI Taxonomy" id="32024"/>
    <lineage>
        <taxon>Bacteria</taxon>
        <taxon>Pseudomonadati</taxon>
        <taxon>Campylobacterota</taxon>
        <taxon>Epsilonproteobacteria</taxon>
        <taxon>Campylobacterales</taxon>
        <taxon>Campylobacteraceae</taxon>
        <taxon>Campylobacter</taxon>
    </lineage>
</organism>
<dbReference type="AlphaFoldDB" id="A0A381DGL1"/>
<reference evidence="7 8" key="1">
    <citation type="submission" date="2018-06" db="EMBL/GenBank/DDBJ databases">
        <authorList>
            <consortium name="Pathogen Informatics"/>
            <person name="Doyle S."/>
        </authorList>
    </citation>
    <scope>NUCLEOTIDE SEQUENCE [LARGE SCALE GENOMIC DNA]</scope>
    <source>
        <strain evidence="7 8">NCTC12475</strain>
    </source>
</reference>
<dbReference type="Pfam" id="PF17201">
    <property type="entry name" value="Cache_3-Cache_2"/>
    <property type="match status" value="1"/>
</dbReference>
<comment type="similarity">
    <text evidence="2">Belongs to the methyl-accepting chemotaxis (MCP) protein family.</text>
</comment>
<dbReference type="GO" id="GO:0016020">
    <property type="term" value="C:membrane"/>
    <property type="evidence" value="ECO:0007669"/>
    <property type="project" value="InterPro"/>
</dbReference>
<dbReference type="GO" id="GO:0008233">
    <property type="term" value="F:peptidase activity"/>
    <property type="evidence" value="ECO:0007669"/>
    <property type="project" value="UniProtKB-KW"/>
</dbReference>
<dbReference type="InterPro" id="IPR004089">
    <property type="entry name" value="MCPsignal_dom"/>
</dbReference>
<dbReference type="InterPro" id="IPR033462">
    <property type="entry name" value="Cache_3-Cache_2"/>
</dbReference>
<feature type="domain" description="HAMP" evidence="6">
    <location>
        <begin position="177"/>
        <end position="231"/>
    </location>
</feature>
<keyword evidence="4" id="KW-0812">Transmembrane</keyword>
<dbReference type="SMART" id="SM00304">
    <property type="entry name" value="HAMP"/>
    <property type="match status" value="1"/>
</dbReference>
<dbReference type="EMBL" id="UFVD01000001">
    <property type="protein sequence ID" value="SUX09406.1"/>
    <property type="molecule type" value="Genomic_DNA"/>
</dbReference>
<protein>
    <submittedName>
        <fullName evidence="7">Protease htpx</fullName>
        <ecNumber evidence="7">3.4.24.-</ecNumber>
    </submittedName>
</protein>
<keyword evidence="1 3" id="KW-0807">Transducer</keyword>
<feature type="transmembrane region" description="Helical" evidence="4">
    <location>
        <begin position="154"/>
        <end position="174"/>
    </location>
</feature>
<dbReference type="Pfam" id="PF00672">
    <property type="entry name" value="HAMP"/>
    <property type="match status" value="1"/>
</dbReference>
<name>A0A381DGL1_9BACT</name>
<dbReference type="EC" id="3.4.24.-" evidence="7"/>
<keyword evidence="7" id="KW-0378">Hydrolase</keyword>
<dbReference type="InterPro" id="IPR003660">
    <property type="entry name" value="HAMP_dom"/>
</dbReference>
<evidence type="ECO:0000259" key="5">
    <source>
        <dbReference type="PROSITE" id="PS50111"/>
    </source>
</evidence>
<dbReference type="SMART" id="SM00283">
    <property type="entry name" value="MA"/>
    <property type="match status" value="1"/>
</dbReference>
<evidence type="ECO:0000313" key="7">
    <source>
        <dbReference type="EMBL" id="SUX09406.1"/>
    </source>
</evidence>
<dbReference type="STRING" id="32024.GCA_000788295_00440"/>